<accession>A0A7C4VYS7</accession>
<protein>
    <recommendedName>
        <fullName evidence="2">peptidylprolyl isomerase</fullName>
        <ecNumber evidence="2">5.2.1.8</ecNumber>
    </recommendedName>
</protein>
<evidence type="ECO:0000313" key="9">
    <source>
        <dbReference type="EMBL" id="HGU33514.1"/>
    </source>
</evidence>
<dbReference type="EMBL" id="DSUH01000267">
    <property type="protein sequence ID" value="HGU33514.1"/>
    <property type="molecule type" value="Genomic_DNA"/>
</dbReference>
<evidence type="ECO:0000259" key="8">
    <source>
        <dbReference type="PROSITE" id="PS50198"/>
    </source>
</evidence>
<keyword evidence="3" id="KW-0732">Signal</keyword>
<dbReference type="InterPro" id="IPR000297">
    <property type="entry name" value="PPIase_PpiC"/>
</dbReference>
<feature type="region of interest" description="Disordered" evidence="7">
    <location>
        <begin position="53"/>
        <end position="77"/>
    </location>
</feature>
<dbReference type="InterPro" id="IPR027304">
    <property type="entry name" value="Trigger_fact/SurA_dom_sf"/>
</dbReference>
<evidence type="ECO:0000256" key="2">
    <source>
        <dbReference type="ARBA" id="ARBA00013194"/>
    </source>
</evidence>
<keyword evidence="4 6" id="KW-0697">Rotamase</keyword>
<gene>
    <name evidence="9" type="ORF">ENS29_11730</name>
</gene>
<evidence type="ECO:0000256" key="5">
    <source>
        <dbReference type="ARBA" id="ARBA00023235"/>
    </source>
</evidence>
<reference evidence="9" key="1">
    <citation type="journal article" date="2020" name="mSystems">
        <title>Genome- and Community-Level Interaction Insights into Carbon Utilization and Element Cycling Functions of Hydrothermarchaeota in Hydrothermal Sediment.</title>
        <authorList>
            <person name="Zhou Z."/>
            <person name="Liu Y."/>
            <person name="Xu W."/>
            <person name="Pan J."/>
            <person name="Luo Z.H."/>
            <person name="Li M."/>
        </authorList>
    </citation>
    <scope>NUCLEOTIDE SEQUENCE [LARGE SCALE GENOMIC DNA]</scope>
    <source>
        <strain evidence="9">SpSt-477</strain>
    </source>
</reference>
<proteinExistence type="predicted"/>
<comment type="catalytic activity">
    <reaction evidence="1">
        <text>[protein]-peptidylproline (omega=180) = [protein]-peptidylproline (omega=0)</text>
        <dbReference type="Rhea" id="RHEA:16237"/>
        <dbReference type="Rhea" id="RHEA-COMP:10747"/>
        <dbReference type="Rhea" id="RHEA-COMP:10748"/>
        <dbReference type="ChEBI" id="CHEBI:83833"/>
        <dbReference type="ChEBI" id="CHEBI:83834"/>
        <dbReference type="EC" id="5.2.1.8"/>
    </reaction>
</comment>
<sequence>MGKRVSRQTSAQMILIEREWRTRMQKCTSMGKMALGALFILMLTVAWSVAQEKKDTTKAKSNPPKTEAKAKPKEADPNAKVALVNGKPVLRSELDKILKNMKGPQGGNAGEEPTQEMTAAALDHAITLEVLKQECTKQHIEVTDAEVDERIGQIKKNFPGDKEFDAMLAKVNMTQAGLKETLKTDMTIRKLIDKEVADKITVSDAEVKDYYDKNLDKFKHPEQVRASHILVKVGPEDKAEQKTEARKKIEDIQKKLQAGGDFEALAKENSDCPSKVKGGDLGYFDREAMVKPFSDAAFALKPGETSGIVETQFGYHLIRLTDKKAEGTQSFDEVKEDIGRYLKQAKVQGDVKLYIENLKKNAKIEKMI</sequence>
<evidence type="ECO:0000256" key="6">
    <source>
        <dbReference type="PROSITE-ProRule" id="PRU00278"/>
    </source>
</evidence>
<feature type="domain" description="PpiC" evidence="8">
    <location>
        <begin position="221"/>
        <end position="322"/>
    </location>
</feature>
<dbReference type="PANTHER" id="PTHR47245:SF1">
    <property type="entry name" value="FOLDASE PROTEIN PRSA"/>
    <property type="match status" value="1"/>
</dbReference>
<dbReference type="PANTHER" id="PTHR47245">
    <property type="entry name" value="PEPTIDYLPROLYL ISOMERASE"/>
    <property type="match status" value="1"/>
</dbReference>
<evidence type="ECO:0000256" key="3">
    <source>
        <dbReference type="ARBA" id="ARBA00022729"/>
    </source>
</evidence>
<dbReference type="PROSITE" id="PS50198">
    <property type="entry name" value="PPIC_PPIASE_2"/>
    <property type="match status" value="1"/>
</dbReference>
<comment type="caution">
    <text evidence="9">The sequence shown here is derived from an EMBL/GenBank/DDBJ whole genome shotgun (WGS) entry which is preliminary data.</text>
</comment>
<name>A0A7C4VYS7_9BACT</name>
<evidence type="ECO:0000256" key="1">
    <source>
        <dbReference type="ARBA" id="ARBA00000971"/>
    </source>
</evidence>
<dbReference type="AlphaFoldDB" id="A0A7C4VYS7"/>
<dbReference type="InterPro" id="IPR050245">
    <property type="entry name" value="PrsA_foldase"/>
</dbReference>
<keyword evidence="5 6" id="KW-0413">Isomerase</keyword>
<dbReference type="InterPro" id="IPR023058">
    <property type="entry name" value="PPIase_PpiC_CS"/>
</dbReference>
<dbReference type="Gene3D" id="3.10.50.40">
    <property type="match status" value="1"/>
</dbReference>
<dbReference type="InterPro" id="IPR046357">
    <property type="entry name" value="PPIase_dom_sf"/>
</dbReference>
<feature type="compositionally biased region" description="Basic and acidic residues" evidence="7">
    <location>
        <begin position="66"/>
        <end position="77"/>
    </location>
</feature>
<evidence type="ECO:0000256" key="4">
    <source>
        <dbReference type="ARBA" id="ARBA00023110"/>
    </source>
</evidence>
<dbReference type="Gene3D" id="1.10.4030.10">
    <property type="entry name" value="Porin chaperone SurA, peptide-binding domain"/>
    <property type="match status" value="1"/>
</dbReference>
<organism evidence="9">
    <name type="scientific">Desulfatirhabdium butyrativorans</name>
    <dbReference type="NCBI Taxonomy" id="340467"/>
    <lineage>
        <taxon>Bacteria</taxon>
        <taxon>Pseudomonadati</taxon>
        <taxon>Thermodesulfobacteriota</taxon>
        <taxon>Desulfobacteria</taxon>
        <taxon>Desulfobacterales</taxon>
        <taxon>Desulfatirhabdiaceae</taxon>
        <taxon>Desulfatirhabdium</taxon>
    </lineage>
</organism>
<dbReference type="GO" id="GO:0003755">
    <property type="term" value="F:peptidyl-prolyl cis-trans isomerase activity"/>
    <property type="evidence" value="ECO:0007669"/>
    <property type="project" value="UniProtKB-KW"/>
</dbReference>
<dbReference type="SUPFAM" id="SSF54534">
    <property type="entry name" value="FKBP-like"/>
    <property type="match status" value="1"/>
</dbReference>
<dbReference type="Pfam" id="PF13624">
    <property type="entry name" value="SurA_N_3"/>
    <property type="match status" value="1"/>
</dbReference>
<dbReference type="SUPFAM" id="SSF109998">
    <property type="entry name" value="Triger factor/SurA peptide-binding domain-like"/>
    <property type="match status" value="1"/>
</dbReference>
<dbReference type="Pfam" id="PF13616">
    <property type="entry name" value="Rotamase_3"/>
    <property type="match status" value="1"/>
</dbReference>
<evidence type="ECO:0000256" key="7">
    <source>
        <dbReference type="SAM" id="MobiDB-lite"/>
    </source>
</evidence>
<dbReference type="EC" id="5.2.1.8" evidence="2"/>
<dbReference type="PROSITE" id="PS01096">
    <property type="entry name" value="PPIC_PPIASE_1"/>
    <property type="match status" value="1"/>
</dbReference>